<feature type="region of interest" description="Disordered" evidence="1">
    <location>
        <begin position="324"/>
        <end position="367"/>
    </location>
</feature>
<protein>
    <recommendedName>
        <fullName evidence="4">START-like domain</fullName>
    </recommendedName>
</protein>
<evidence type="ECO:0008006" key="4">
    <source>
        <dbReference type="Google" id="ProtNLM"/>
    </source>
</evidence>
<comment type="caution">
    <text evidence="2">The sequence shown here is derived from an EMBL/GenBank/DDBJ whole genome shotgun (WGS) entry which is preliminary data.</text>
</comment>
<dbReference type="AlphaFoldDB" id="A0A8T1UB30"/>
<evidence type="ECO:0000256" key="1">
    <source>
        <dbReference type="SAM" id="MobiDB-lite"/>
    </source>
</evidence>
<evidence type="ECO:0000313" key="2">
    <source>
        <dbReference type="EMBL" id="KAG6959011.1"/>
    </source>
</evidence>
<evidence type="ECO:0000313" key="3">
    <source>
        <dbReference type="Proteomes" id="UP000688947"/>
    </source>
</evidence>
<dbReference type="InterPro" id="IPR052727">
    <property type="entry name" value="Rab4/Rab5_effector"/>
</dbReference>
<reference evidence="2" key="1">
    <citation type="submission" date="2021-01" db="EMBL/GenBank/DDBJ databases">
        <title>Phytophthora aleatoria, a newly-described species from Pinus radiata is distinct from Phytophthora cactorum isolates based on comparative genomics.</title>
        <authorList>
            <person name="Mcdougal R."/>
            <person name="Panda P."/>
            <person name="Williams N."/>
            <person name="Studholme D.J."/>
        </authorList>
    </citation>
    <scope>NUCLEOTIDE SEQUENCE</scope>
    <source>
        <strain evidence="2">NZFS 3830</strain>
    </source>
</reference>
<organism evidence="2 3">
    <name type="scientific">Phytophthora cactorum</name>
    <dbReference type="NCBI Taxonomy" id="29920"/>
    <lineage>
        <taxon>Eukaryota</taxon>
        <taxon>Sar</taxon>
        <taxon>Stramenopiles</taxon>
        <taxon>Oomycota</taxon>
        <taxon>Peronosporomycetes</taxon>
        <taxon>Peronosporales</taxon>
        <taxon>Peronosporaceae</taxon>
        <taxon>Phytophthora</taxon>
    </lineage>
</organism>
<name>A0A8T1UB30_9STRA</name>
<dbReference type="OrthoDB" id="117043at2759"/>
<proteinExistence type="predicted"/>
<gene>
    <name evidence="2" type="ORF">JG687_00009024</name>
</gene>
<feature type="compositionally biased region" description="Basic and acidic residues" evidence="1">
    <location>
        <begin position="355"/>
        <end position="367"/>
    </location>
</feature>
<accession>A0A8T1UB30</accession>
<dbReference type="PANTHER" id="PTHR13510">
    <property type="entry name" value="FYVE-FINGER-CONTAINING RAB5 EFFECTOR PROTEIN RABENOSYN-5-RELATED"/>
    <property type="match status" value="1"/>
</dbReference>
<sequence>MDTGSGYRGRIPFPPLQLTVEEQERCQELTMQLLDQTLRSYDERGVAANGSPLHHSCLASARWKRVKTQHNASLYCERHRGGPHDLHMPWGSWKSPLVLLAVGTIQGSLDDVMLGLTTQSFGDMQLRAASMASQEIRGAMLAKISGPTEEDPFNSQSVVWMVGEQKWPLSMVVHPRDFVNLWAFGVITTASGDRIGYEVVQPAQLPQCPELPGSIKRGKFMYGALFREQGGTVDAYIQVHVETMGSVVNAVMMNAMWSSTLGFWKSPRLSEEKRLECSNMEAGEGYRGHIPFHPLQLTFAEQERYQELTLQRLDWTLRSYDERGVTTRGSPRHHSNQDSARRKRHKTQSNASLYSERDHSGRRDLHMPGDNWENPAVLLAVGTIQASLDDVMFGLTTQTFGTCVSNLSVMWMVDEQGWPFSMIVRPRDFIILSASGIITRANGDRIGYDLEQDGTVDVYIQVYVETMGHILDTIVMNAMWIAVLGFWEAPRLAEDKKLQWCILN</sequence>
<dbReference type="Proteomes" id="UP000688947">
    <property type="component" value="Unassembled WGS sequence"/>
</dbReference>
<dbReference type="PANTHER" id="PTHR13510:SF44">
    <property type="entry name" value="RABENOSYN-5"/>
    <property type="match status" value="1"/>
</dbReference>
<dbReference type="VEuPathDB" id="FungiDB:PC110_g2606"/>
<dbReference type="EMBL" id="JAENGZ010000455">
    <property type="protein sequence ID" value="KAG6959011.1"/>
    <property type="molecule type" value="Genomic_DNA"/>
</dbReference>
<feature type="non-terminal residue" evidence="2">
    <location>
        <position position="1"/>
    </location>
</feature>